<dbReference type="PANTHER" id="PTHR11439">
    <property type="entry name" value="GAG-POL-RELATED RETROTRANSPOSON"/>
    <property type="match status" value="1"/>
</dbReference>
<dbReference type="InterPro" id="IPR036397">
    <property type="entry name" value="RNaseH_sf"/>
</dbReference>
<accession>A0A6L2N7A9</accession>
<organism evidence="4">
    <name type="scientific">Tanacetum cinerariifolium</name>
    <name type="common">Dalmatian daisy</name>
    <name type="synonym">Chrysanthemum cinerariifolium</name>
    <dbReference type="NCBI Taxonomy" id="118510"/>
    <lineage>
        <taxon>Eukaryota</taxon>
        <taxon>Viridiplantae</taxon>
        <taxon>Streptophyta</taxon>
        <taxon>Embryophyta</taxon>
        <taxon>Tracheophyta</taxon>
        <taxon>Spermatophyta</taxon>
        <taxon>Magnoliopsida</taxon>
        <taxon>eudicotyledons</taxon>
        <taxon>Gunneridae</taxon>
        <taxon>Pentapetalae</taxon>
        <taxon>asterids</taxon>
        <taxon>campanulids</taxon>
        <taxon>Asterales</taxon>
        <taxon>Asteraceae</taxon>
        <taxon>Asteroideae</taxon>
        <taxon>Anthemideae</taxon>
        <taxon>Anthemidinae</taxon>
        <taxon>Tanacetum</taxon>
    </lineage>
</organism>
<feature type="domain" description="Integrase catalytic" evidence="3">
    <location>
        <begin position="485"/>
        <end position="661"/>
    </location>
</feature>
<reference evidence="4" key="1">
    <citation type="journal article" date="2019" name="Sci. Rep.">
        <title>Draft genome of Tanacetum cinerariifolium, the natural source of mosquito coil.</title>
        <authorList>
            <person name="Yamashiro T."/>
            <person name="Shiraishi A."/>
            <person name="Satake H."/>
            <person name="Nakayama K."/>
        </authorList>
    </citation>
    <scope>NUCLEOTIDE SEQUENCE</scope>
</reference>
<evidence type="ECO:0000313" key="4">
    <source>
        <dbReference type="EMBL" id="GEU81479.1"/>
    </source>
</evidence>
<feature type="coiled-coil region" evidence="1">
    <location>
        <begin position="1064"/>
        <end position="1101"/>
    </location>
</feature>
<dbReference type="InterPro" id="IPR043502">
    <property type="entry name" value="DNA/RNA_pol_sf"/>
</dbReference>
<dbReference type="Gene3D" id="3.30.420.10">
    <property type="entry name" value="Ribonuclease H-like superfamily/Ribonuclease H"/>
    <property type="match status" value="1"/>
</dbReference>
<evidence type="ECO:0000256" key="2">
    <source>
        <dbReference type="SAM" id="MobiDB-lite"/>
    </source>
</evidence>
<keyword evidence="1" id="KW-0175">Coiled coil</keyword>
<dbReference type="Pfam" id="PF14223">
    <property type="entry name" value="Retrotran_gag_2"/>
    <property type="match status" value="1"/>
</dbReference>
<dbReference type="CDD" id="cd09272">
    <property type="entry name" value="RNase_HI_RT_Ty1"/>
    <property type="match status" value="2"/>
</dbReference>
<gene>
    <name evidence="4" type="ORF">Tci_053457</name>
</gene>
<dbReference type="PROSITE" id="PS50994">
    <property type="entry name" value="INTEGRASE"/>
    <property type="match status" value="1"/>
</dbReference>
<dbReference type="GO" id="GO:0003676">
    <property type="term" value="F:nucleic acid binding"/>
    <property type="evidence" value="ECO:0007669"/>
    <property type="project" value="InterPro"/>
</dbReference>
<sequence>MIAAINSDASLKRSRDEVAVSRRNLERLIKKKQIQSNIRRRTSAQGTLLWRRKRIRGTKERSTQGKVWRECRDDTRTTTMKAETRGLVSVQQEQNLEAETLIVIQERIQDSKEAVEHLFRLVGKKGNSKKKEPWSNEAGRKQKEQSGNNNRTLETIEPKENTEIDNKKDKATTTLLYQALTEDVILQVAGCKTANELWESLKKRHVGEEKVQQAWLQSLMIGFNTLQMKDDDTVDAFMDKLNGYATKAKELGKTLDESLLVRKLLDSTPDKFIQIVSSIEQTSDLVDITLDEITGKFKAFEERIKLQKGGQDESQENLLFAQGEHSGKGKRFNKRGTGGIIKTEITQKRETQTIKETQIGTKEQSNLILEEDDKPLLLMTTHETEHEEVLLNEGQIQLEKYASEDASTWYLDNGASNHMTETKSHFKDRRKRMRTSHLNFDDINKMTRKGLVDGIPRINHVEQICDACLLGKHSRTPFPNQAKFRSKNPLDLVYGDLCGPISPATHSGKKLIFFLVDDCIRFMWAYFLTSKDQALSTFKEFRQQIEIEMRMKLRMLRTDRGGVDNENATLGNTDINGDDDNTYQEPDTIRDLVSPITPPTYTFNPHSNEEVEATIKEPRNYKEASTDKKWIEAMEIELDSINKNNTWILTTLPVNQKLDQTLKSLDFKGCNLEQAVYTKRSKTSTLIVGVYVDDLIITGTPRKEIDVFKSQMKEKFEMSDLGLLAYYLGIEVTQTGGEITIKQTSYITKILKETYMMDSNDAKIPMDPDTMLVKADDENSVDTTYYRSLIGSLRYLLHTRPDLSYSLGLLSRFMQGPKEHPLKAVKQVIRYIKGTKEHGIIYKKEGGCKITGYSDSSYGINTDQGKGTTGIVFYFEESPITWCTQKQPTVALSSCESEFMAATAATCQALWLKRILSELTGCEEKRITLKVDNVSAIALVRNPVFHGRSKHIDIRYHFIRECVENGHINVEHVSGELQRADNLTKALPRLKFLKNVMQKFILELIGKGTVLTEEVLLTFHLEHHDEETNLLKAEYIQHLEKGLLYLESQLQGIKEKQRYSGRELTNVKRQVASLESQVEGLEEKEDHIRNCILKMKNMIREHPWIPSNEHLFGIDGAYDYINEEPSTAWETCQELRIQKTYNGIPVNIQVQEPLEKAENDYKQLKTNMKRIKRDIELLETEIENTEEERNKLMETSFLEFKSAIQSISSAMLPNLEADLTLVGSSIVDHGFQICYTGTNIASEVADLFQGRSSQCKSNTGDPQYASDSPKRCADNAEPWITGNVISCWASSSSEKSSRASGGRKPKQVIRYIKGTKEHGIIYKKEGGCKITGYSDSSYGINTHQGKRTTWIVFYFEESPITWCTQKQPTVALSSCESEFMTATAAACQALWLKRLLSELTGCEEKRITLKVDNVSAIALVRSPVFHGRSKHIDIRYHFIRECVENGHINVEHVRGELQRADILTNALPRLKFVTMRQMLGVQDLGRSNDQD</sequence>
<dbReference type="GO" id="GO:0015074">
    <property type="term" value="P:DNA integration"/>
    <property type="evidence" value="ECO:0007669"/>
    <property type="project" value="InterPro"/>
</dbReference>
<dbReference type="InterPro" id="IPR013103">
    <property type="entry name" value="RVT_2"/>
</dbReference>
<dbReference type="InterPro" id="IPR012337">
    <property type="entry name" value="RNaseH-like_sf"/>
</dbReference>
<feature type="compositionally biased region" description="Basic and acidic residues" evidence="2">
    <location>
        <begin position="154"/>
        <end position="165"/>
    </location>
</feature>
<name>A0A6L2N7A9_TANCI</name>
<feature type="compositionally biased region" description="Basic and acidic residues" evidence="2">
    <location>
        <begin position="129"/>
        <end position="144"/>
    </location>
</feature>
<feature type="coiled-coil region" evidence="1">
    <location>
        <begin position="1154"/>
        <end position="1195"/>
    </location>
</feature>
<dbReference type="SUPFAM" id="SSF53098">
    <property type="entry name" value="Ribonuclease H-like"/>
    <property type="match status" value="1"/>
</dbReference>
<dbReference type="EMBL" id="BKCJ010008289">
    <property type="protein sequence ID" value="GEU81479.1"/>
    <property type="molecule type" value="Genomic_DNA"/>
</dbReference>
<dbReference type="Pfam" id="PF07727">
    <property type="entry name" value="RVT_2"/>
    <property type="match status" value="1"/>
</dbReference>
<proteinExistence type="predicted"/>
<dbReference type="PANTHER" id="PTHR11439:SF515">
    <property type="entry name" value="GAG-POL POLYPROTEIN"/>
    <property type="match status" value="1"/>
</dbReference>
<protein>
    <submittedName>
        <fullName evidence="4">Zinc finger, CCHC-type</fullName>
    </submittedName>
</protein>
<feature type="region of interest" description="Disordered" evidence="2">
    <location>
        <begin position="322"/>
        <end position="341"/>
    </location>
</feature>
<dbReference type="SUPFAM" id="SSF56672">
    <property type="entry name" value="DNA/RNA polymerases"/>
    <property type="match status" value="1"/>
</dbReference>
<evidence type="ECO:0000259" key="3">
    <source>
        <dbReference type="PROSITE" id="PS50994"/>
    </source>
</evidence>
<comment type="caution">
    <text evidence="4">The sequence shown here is derived from an EMBL/GenBank/DDBJ whole genome shotgun (WGS) entry which is preliminary data.</text>
</comment>
<evidence type="ECO:0000256" key="1">
    <source>
        <dbReference type="SAM" id="Coils"/>
    </source>
</evidence>
<dbReference type="InterPro" id="IPR001584">
    <property type="entry name" value="Integrase_cat-core"/>
</dbReference>
<feature type="region of interest" description="Disordered" evidence="2">
    <location>
        <begin position="125"/>
        <end position="165"/>
    </location>
</feature>